<feature type="domain" description="DUF8176" evidence="3">
    <location>
        <begin position="157"/>
        <end position="275"/>
    </location>
</feature>
<dbReference type="Pfam" id="PF26527">
    <property type="entry name" value="DUF8176"/>
    <property type="match status" value="1"/>
</dbReference>
<organism evidence="4 5">
    <name type="scientific">Nocardia africana</name>
    <dbReference type="NCBI Taxonomy" id="134964"/>
    <lineage>
        <taxon>Bacteria</taxon>
        <taxon>Bacillati</taxon>
        <taxon>Actinomycetota</taxon>
        <taxon>Actinomycetes</taxon>
        <taxon>Mycobacteriales</taxon>
        <taxon>Nocardiaceae</taxon>
        <taxon>Nocardia</taxon>
    </lineage>
</organism>
<dbReference type="InterPro" id="IPR058489">
    <property type="entry name" value="DUF8176"/>
</dbReference>
<sequence length="279" mass="28675">MLFQHNGSRAQAPKEPEWSQWLQPELSPDAAPVVASPGSAAHETQQQQAAWPQPPASASWSDWLPGDAGPATPAPATVAGDQPIIAEHVVPPSTPEARRRRRGPAVVAVAGGVLAAGAVAAGGFAVMGHDSAPAPARPAVPSQVATSAADPVLGGGPGCDAVRTPNTVRGNGTGNKRTAENVILAFQNAYYHDRSGAAARAFVTPDASVSPAEVIDAGIATVPQGTHYCVQISPSSDEHWSVVIVENRPDQSVHTYRQLVTVARQANGDYLINGIGGAQ</sequence>
<feature type="compositionally biased region" description="Low complexity" evidence="1">
    <location>
        <begin position="27"/>
        <end position="78"/>
    </location>
</feature>
<evidence type="ECO:0000259" key="3">
    <source>
        <dbReference type="Pfam" id="PF26527"/>
    </source>
</evidence>
<reference evidence="4 5" key="1">
    <citation type="submission" date="2018-06" db="EMBL/GenBank/DDBJ databases">
        <authorList>
            <consortium name="Pathogen Informatics"/>
            <person name="Doyle S."/>
        </authorList>
    </citation>
    <scope>NUCLEOTIDE SEQUENCE [LARGE SCALE GENOMIC DNA]</scope>
    <source>
        <strain evidence="4 5">NCTC13184</strain>
    </source>
</reference>
<name>A0A379X4S3_9NOCA</name>
<evidence type="ECO:0000313" key="5">
    <source>
        <dbReference type="Proteomes" id="UP000255082"/>
    </source>
</evidence>
<feature type="region of interest" description="Disordered" evidence="1">
    <location>
        <begin position="155"/>
        <end position="174"/>
    </location>
</feature>
<keyword evidence="2" id="KW-0812">Transmembrane</keyword>
<evidence type="ECO:0000256" key="1">
    <source>
        <dbReference type="SAM" id="MobiDB-lite"/>
    </source>
</evidence>
<proteinExistence type="predicted"/>
<gene>
    <name evidence="4" type="ORF">NCTC13184_07310</name>
</gene>
<feature type="transmembrane region" description="Helical" evidence="2">
    <location>
        <begin position="105"/>
        <end position="127"/>
    </location>
</feature>
<feature type="compositionally biased region" description="Polar residues" evidence="1">
    <location>
        <begin position="164"/>
        <end position="174"/>
    </location>
</feature>
<dbReference type="AlphaFoldDB" id="A0A379X4S3"/>
<dbReference type="Proteomes" id="UP000255082">
    <property type="component" value="Unassembled WGS sequence"/>
</dbReference>
<keyword evidence="2" id="KW-0472">Membrane</keyword>
<evidence type="ECO:0000313" key="4">
    <source>
        <dbReference type="EMBL" id="SUH71873.1"/>
    </source>
</evidence>
<accession>A0A379X4S3</accession>
<dbReference type="EMBL" id="UGRU01000002">
    <property type="protein sequence ID" value="SUH71873.1"/>
    <property type="molecule type" value="Genomic_DNA"/>
</dbReference>
<keyword evidence="2" id="KW-1133">Transmembrane helix</keyword>
<feature type="region of interest" description="Disordered" evidence="1">
    <location>
        <begin position="1"/>
        <end position="78"/>
    </location>
</feature>
<protein>
    <recommendedName>
        <fullName evidence="3">DUF8176 domain-containing protein</fullName>
    </recommendedName>
</protein>
<evidence type="ECO:0000256" key="2">
    <source>
        <dbReference type="SAM" id="Phobius"/>
    </source>
</evidence>